<comment type="caution">
    <text evidence="2">The sequence shown here is derived from an EMBL/GenBank/DDBJ whole genome shotgun (WGS) entry which is preliminary data.</text>
</comment>
<feature type="non-terminal residue" evidence="2">
    <location>
        <position position="1"/>
    </location>
</feature>
<evidence type="ECO:0000256" key="1">
    <source>
        <dbReference type="SAM" id="MobiDB-lite"/>
    </source>
</evidence>
<dbReference type="AlphaFoldDB" id="A0A2I0IWU1"/>
<dbReference type="EMBL" id="PGOL01002383">
    <property type="protein sequence ID" value="PKI48491.1"/>
    <property type="molecule type" value="Genomic_DNA"/>
</dbReference>
<evidence type="ECO:0000313" key="3">
    <source>
        <dbReference type="Proteomes" id="UP000233551"/>
    </source>
</evidence>
<accession>A0A2I0IWU1</accession>
<protein>
    <submittedName>
        <fullName evidence="2">Uncharacterized protein</fullName>
    </submittedName>
</protein>
<organism evidence="2 3">
    <name type="scientific">Punica granatum</name>
    <name type="common">Pomegranate</name>
    <dbReference type="NCBI Taxonomy" id="22663"/>
    <lineage>
        <taxon>Eukaryota</taxon>
        <taxon>Viridiplantae</taxon>
        <taxon>Streptophyta</taxon>
        <taxon>Embryophyta</taxon>
        <taxon>Tracheophyta</taxon>
        <taxon>Spermatophyta</taxon>
        <taxon>Magnoliopsida</taxon>
        <taxon>eudicotyledons</taxon>
        <taxon>Gunneridae</taxon>
        <taxon>Pentapetalae</taxon>
        <taxon>rosids</taxon>
        <taxon>malvids</taxon>
        <taxon>Myrtales</taxon>
        <taxon>Lythraceae</taxon>
        <taxon>Punica</taxon>
    </lineage>
</organism>
<evidence type="ECO:0000313" key="2">
    <source>
        <dbReference type="EMBL" id="PKI48491.1"/>
    </source>
</evidence>
<name>A0A2I0IWU1_PUNGR</name>
<feature type="region of interest" description="Disordered" evidence="1">
    <location>
        <begin position="29"/>
        <end position="63"/>
    </location>
</feature>
<feature type="compositionally biased region" description="Gly residues" evidence="1">
    <location>
        <begin position="38"/>
        <end position="48"/>
    </location>
</feature>
<reference evidence="2 3" key="1">
    <citation type="submission" date="2017-11" db="EMBL/GenBank/DDBJ databases">
        <title>De-novo sequencing of pomegranate (Punica granatum L.) genome.</title>
        <authorList>
            <person name="Akparov Z."/>
            <person name="Amiraslanov A."/>
            <person name="Hajiyeva S."/>
            <person name="Abbasov M."/>
            <person name="Kaur K."/>
            <person name="Hamwieh A."/>
            <person name="Solovyev V."/>
            <person name="Salamov A."/>
            <person name="Braich B."/>
            <person name="Kosarev P."/>
            <person name="Mahmoud A."/>
            <person name="Hajiyev E."/>
            <person name="Babayeva S."/>
            <person name="Izzatullayeva V."/>
            <person name="Mammadov A."/>
            <person name="Mammadov A."/>
            <person name="Sharifova S."/>
            <person name="Ojaghi J."/>
            <person name="Eynullazada K."/>
            <person name="Bayramov B."/>
            <person name="Abdulazimova A."/>
            <person name="Shahmuradov I."/>
        </authorList>
    </citation>
    <scope>NUCLEOTIDE SEQUENCE [LARGE SCALE GENOMIC DNA]</scope>
    <source>
        <strain evidence="3">cv. AG2017</strain>
        <tissue evidence="2">Leaf</tissue>
    </source>
</reference>
<proteinExistence type="predicted"/>
<dbReference type="Proteomes" id="UP000233551">
    <property type="component" value="Unassembled WGS sequence"/>
</dbReference>
<sequence>VRRGQGRSGIIQCCSVSQRGRLGAQFEDRVGAESEGVESGGELGGGSGAEPRGQTNYGSPGAVESAERKVRAWMCLRRSQQSHGGGQVKGIVRGSATQSACIDRYGCIYMSVRGRQSREKMDGMKDDERRWRWRGGLVSVNTWKGCRERDLT</sequence>
<gene>
    <name evidence="2" type="ORF">CRG98_031113</name>
</gene>
<keyword evidence="3" id="KW-1185">Reference proteome</keyword>